<reference evidence="5" key="1">
    <citation type="submission" date="2015-07" db="EMBL/GenBank/DDBJ databases">
        <title>Near-Complete Genome Sequence of the Cellulolytic Bacterium Bacteroides (Pseudobacteroides) cellulosolvens ATCC 35603.</title>
        <authorList>
            <person name="Dassa B."/>
            <person name="Utturkar S.M."/>
            <person name="Klingeman D.M."/>
            <person name="Hurt R.A."/>
            <person name="Keller M."/>
            <person name="Xu J."/>
            <person name="Reddy Y.H.K."/>
            <person name="Borovok I."/>
            <person name="Grinberg I.R."/>
            <person name="Lamed R."/>
            <person name="Zhivin O."/>
            <person name="Bayer E.A."/>
            <person name="Brown S.D."/>
        </authorList>
    </citation>
    <scope>NUCLEOTIDE SEQUENCE [LARGE SCALE GENOMIC DNA]</scope>
    <source>
        <strain evidence="5">DSM 2933</strain>
    </source>
</reference>
<dbReference type="AlphaFoldDB" id="A0A0L6JUI2"/>
<organism evidence="4 5">
    <name type="scientific">Pseudobacteroides cellulosolvens ATCC 35603 = DSM 2933</name>
    <dbReference type="NCBI Taxonomy" id="398512"/>
    <lineage>
        <taxon>Bacteria</taxon>
        <taxon>Bacillati</taxon>
        <taxon>Bacillota</taxon>
        <taxon>Clostridia</taxon>
        <taxon>Eubacteriales</taxon>
        <taxon>Oscillospiraceae</taxon>
        <taxon>Pseudobacteroides</taxon>
    </lineage>
</organism>
<name>A0A0L6JUI2_9FIRM</name>
<dbReference type="Gene3D" id="2.60.40.4130">
    <property type="match status" value="1"/>
</dbReference>
<feature type="region of interest" description="Disordered" evidence="1">
    <location>
        <begin position="104"/>
        <end position="130"/>
    </location>
</feature>
<dbReference type="InterPro" id="IPR018247">
    <property type="entry name" value="EF_Hand_1_Ca_BS"/>
</dbReference>
<evidence type="ECO:0000259" key="3">
    <source>
        <dbReference type="PROSITE" id="PS51766"/>
    </source>
</evidence>
<evidence type="ECO:0000256" key="1">
    <source>
        <dbReference type="SAM" id="MobiDB-lite"/>
    </source>
</evidence>
<dbReference type="InterPro" id="IPR002105">
    <property type="entry name" value="Dockerin_1_rpt"/>
</dbReference>
<dbReference type="InterPro" id="IPR036439">
    <property type="entry name" value="Dockerin_dom_sf"/>
</dbReference>
<keyword evidence="5" id="KW-1185">Reference proteome</keyword>
<gene>
    <name evidence="4" type="ORF">Bccel_4653</name>
</gene>
<proteinExistence type="predicted"/>
<protein>
    <recommendedName>
        <fullName evidence="3">Dockerin domain-containing protein</fullName>
    </recommendedName>
</protein>
<dbReference type="SUPFAM" id="SSF63446">
    <property type="entry name" value="Type I dockerin domain"/>
    <property type="match status" value="1"/>
</dbReference>
<dbReference type="PROSITE" id="PS51766">
    <property type="entry name" value="DOCKERIN"/>
    <property type="match status" value="1"/>
</dbReference>
<dbReference type="Pfam" id="PF00404">
    <property type="entry name" value="Dockerin_1"/>
    <property type="match status" value="1"/>
</dbReference>
<feature type="domain" description="Dockerin" evidence="3">
    <location>
        <begin position="224"/>
        <end position="287"/>
    </location>
</feature>
<dbReference type="PROSITE" id="PS00018">
    <property type="entry name" value="EF_HAND_1"/>
    <property type="match status" value="1"/>
</dbReference>
<feature type="compositionally biased region" description="Low complexity" evidence="1">
    <location>
        <begin position="104"/>
        <end position="128"/>
    </location>
</feature>
<accession>A0A0L6JUI2</accession>
<dbReference type="CDD" id="cd14254">
    <property type="entry name" value="Dockerin_II"/>
    <property type="match status" value="1"/>
</dbReference>
<sequence length="479" mass="52770">MIKLRKKIIPVAYLLLITSQFLHPINLPTYKQNNTVYSLNEPATPATTHQNNSTTSAPKYIPENITPVLASAPATPTTTILSSATSTAVYTATSTTSTPTITPTYIPTSTLTPTSTPTPTFTPLSSATVQPTNTPENYNVTIEGWFKGDRNEARNDFKIDVYEGYNSNPVVETATNPKGYFKLSFNTNTKYTLKVYKPDSKYMPKVYRLSLIGNFSIGSLSKPEVIHWGDLNNDEIVNIADIIVVSSNFGRTSSSTSYNKDADLNSDGVINMNDIMKLSNIFSATPENQTKAIYLESDAETCYEPSGWYSMEDTSLDLKGYRLYINGSLVFKSSTLINSSGSSLNINGGTLEILNDLNFGQPGYNDSLIMTKEEGKLIVGKGFIFATAVDHEGILTAGTIVIKGDYFNVNDDSNNKAFYCTKNHKIQLSGSHKKVIKLSSDDPLRNRRANIIIVPNNYEFEIWPRNAYNSITNLPADAI</sequence>
<feature type="signal peptide" evidence="2">
    <location>
        <begin position="1"/>
        <end position="22"/>
    </location>
</feature>
<keyword evidence="2" id="KW-0732">Signal</keyword>
<evidence type="ECO:0000313" key="5">
    <source>
        <dbReference type="Proteomes" id="UP000036923"/>
    </source>
</evidence>
<evidence type="ECO:0000313" key="4">
    <source>
        <dbReference type="EMBL" id="KNY29379.1"/>
    </source>
</evidence>
<feature type="chain" id="PRO_5038922822" description="Dockerin domain-containing protein" evidence="2">
    <location>
        <begin position="23"/>
        <end position="479"/>
    </location>
</feature>
<dbReference type="EMBL" id="LGTC01000001">
    <property type="protein sequence ID" value="KNY29379.1"/>
    <property type="molecule type" value="Genomic_DNA"/>
</dbReference>
<comment type="caution">
    <text evidence="4">The sequence shown here is derived from an EMBL/GenBank/DDBJ whole genome shotgun (WGS) entry which is preliminary data.</text>
</comment>
<dbReference type="GO" id="GO:0004553">
    <property type="term" value="F:hydrolase activity, hydrolyzing O-glycosyl compounds"/>
    <property type="evidence" value="ECO:0007669"/>
    <property type="project" value="InterPro"/>
</dbReference>
<dbReference type="GO" id="GO:0000272">
    <property type="term" value="P:polysaccharide catabolic process"/>
    <property type="evidence" value="ECO:0007669"/>
    <property type="project" value="InterPro"/>
</dbReference>
<dbReference type="RefSeq" id="WP_036935657.1">
    <property type="nucleotide sequence ID" value="NZ_JQKC01000001.1"/>
</dbReference>
<dbReference type="Proteomes" id="UP000036923">
    <property type="component" value="Unassembled WGS sequence"/>
</dbReference>
<dbReference type="InterPro" id="IPR016134">
    <property type="entry name" value="Dockerin_dom"/>
</dbReference>
<evidence type="ECO:0000256" key="2">
    <source>
        <dbReference type="SAM" id="SignalP"/>
    </source>
</evidence>